<dbReference type="Gene3D" id="3.30.1370.10">
    <property type="entry name" value="K Homology domain, type 1"/>
    <property type="match status" value="1"/>
</dbReference>
<evidence type="ECO:0000256" key="2">
    <source>
        <dbReference type="ARBA" id="ARBA00022490"/>
    </source>
</evidence>
<dbReference type="PANTHER" id="PTHR11252:SF0">
    <property type="entry name" value="POLYRIBONUCLEOTIDE NUCLEOTIDYLTRANSFERASE 1, MITOCHONDRIAL"/>
    <property type="match status" value="1"/>
</dbReference>
<dbReference type="InterPro" id="IPR036345">
    <property type="entry name" value="ExoRNase_PH_dom2_sf"/>
</dbReference>
<feature type="binding site" evidence="8">
    <location>
        <position position="528"/>
    </location>
    <ligand>
        <name>Mg(2+)</name>
        <dbReference type="ChEBI" id="CHEBI:18420"/>
    </ligand>
</feature>
<comment type="similarity">
    <text evidence="1 8">Belongs to the polyribonucleotide nucleotidyltransferase family.</text>
</comment>
<proteinExistence type="inferred from homology"/>
<dbReference type="SMART" id="SM00322">
    <property type="entry name" value="KH"/>
    <property type="match status" value="1"/>
</dbReference>
<dbReference type="SUPFAM" id="SSF50249">
    <property type="entry name" value="Nucleic acid-binding proteins"/>
    <property type="match status" value="1"/>
</dbReference>
<dbReference type="GO" id="GO:0006402">
    <property type="term" value="P:mRNA catabolic process"/>
    <property type="evidence" value="ECO:0007669"/>
    <property type="project" value="UniProtKB-UniRule"/>
</dbReference>
<keyword evidence="6 8" id="KW-0460">Magnesium</keyword>
<accession>A0A0P0JFM7</accession>
<dbReference type="GO" id="GO:0000287">
    <property type="term" value="F:magnesium ion binding"/>
    <property type="evidence" value="ECO:0007669"/>
    <property type="project" value="UniProtKB-UniRule"/>
</dbReference>
<evidence type="ECO:0000256" key="6">
    <source>
        <dbReference type="ARBA" id="ARBA00022842"/>
    </source>
</evidence>
<dbReference type="AlphaFoldDB" id="A0A0P0JFM7"/>
<dbReference type="InterPro" id="IPR015847">
    <property type="entry name" value="ExoRNase_PH_dom2"/>
</dbReference>
<comment type="subcellular location">
    <subcellularLocation>
        <location evidence="8">Cytoplasm</location>
    </subcellularLocation>
</comment>
<sequence length="766" mass="83272">MLLRSRTGRAPIWRARVGSAPQPPAVLLAAFASAIAKEKDHMFEIHREELIWAGRKLTIETGKMARQADGAVVVTYGETKVLATVVSMKEPKPGVDFFPLTVNYQEKFYAAGRIPGGFFKREGRPTERETLICRLIDRPIRPLFPDGYRHDTQVVVTTLSHDLESDPDIPALLAASAALTISGIPFMGPVGAARVGYINGEFVLNPQLDEMSESKLDLVVAGTADAVLMVESEAKELPEDVMLGAVMFGHKHFQPVIDAIIRLAEKAAKEPRELKVADSSELENAVLGLIEGDLREAYRIAAKQERHDKVDAARAKVIAALLPEGGEARWTALQVKEAFKTIEAKIVRWNILDTGIRIDGRDVKTVRPIVAEAGVLPRAHGSALFTRGETQALVIATLGTGEDEQFVDALEGTYKEPFMLHYNFPPFSVGETGRMGGPGRREIGHGKLAWRAIHPMLPPHHEFPYTLRVVSEILESNGSSSMATVCGTSLALMDAGVPLRRPTAGIAMGLILEGERFAVLTDILGDEDHLGDMDFKVAGTSEGVTSLQMDIKIAGITEEIMRVALGQAKDGRLHILGEMSKALTSARAELGEHAPRIEVMHIPVDKIREVIGSGGKVIREIVEKTGAKIDIQDDGTVKVASANGESIRAAMNWIKSIASEPEVGLIYDGTVVKVTDFGAFVNFFGSRDGLVHISQLASKRVQKASDVVKEGDKVKVKLLGFDERGKVRLSMKVVDQETGEDIEAKQKAEEAKQREQQGDGEAGQAQ</sequence>
<evidence type="ECO:0000256" key="8">
    <source>
        <dbReference type="HAMAP-Rule" id="MF_01595"/>
    </source>
</evidence>
<dbReference type="Proteomes" id="UP000065734">
    <property type="component" value="Chromosome I"/>
</dbReference>
<dbReference type="CDD" id="cd02393">
    <property type="entry name" value="KH-I_PNPase"/>
    <property type="match status" value="1"/>
</dbReference>
<feature type="binding site" evidence="8">
    <location>
        <position position="534"/>
    </location>
    <ligand>
        <name>Mg(2+)</name>
        <dbReference type="ChEBI" id="CHEBI:18420"/>
    </ligand>
</feature>
<dbReference type="InterPro" id="IPR036456">
    <property type="entry name" value="PNPase_PH_RNA-bd_sf"/>
</dbReference>
<evidence type="ECO:0000256" key="3">
    <source>
        <dbReference type="ARBA" id="ARBA00022679"/>
    </source>
</evidence>
<evidence type="ECO:0000256" key="9">
    <source>
        <dbReference type="SAM" id="MobiDB-lite"/>
    </source>
</evidence>
<comment type="catalytic activity">
    <reaction evidence="8">
        <text>RNA(n+1) + phosphate = RNA(n) + a ribonucleoside 5'-diphosphate</text>
        <dbReference type="Rhea" id="RHEA:22096"/>
        <dbReference type="Rhea" id="RHEA-COMP:14527"/>
        <dbReference type="Rhea" id="RHEA-COMP:17342"/>
        <dbReference type="ChEBI" id="CHEBI:43474"/>
        <dbReference type="ChEBI" id="CHEBI:57930"/>
        <dbReference type="ChEBI" id="CHEBI:140395"/>
        <dbReference type="EC" id="2.7.7.8"/>
    </reaction>
</comment>
<dbReference type="GO" id="GO:0004654">
    <property type="term" value="F:polyribonucleotide nucleotidyltransferase activity"/>
    <property type="evidence" value="ECO:0007669"/>
    <property type="project" value="UniProtKB-UniRule"/>
</dbReference>
<keyword evidence="4 8" id="KW-0548">Nucleotidyltransferase</keyword>
<dbReference type="PANTHER" id="PTHR11252">
    <property type="entry name" value="POLYRIBONUCLEOTIDE NUCLEOTIDYLTRANSFERASE"/>
    <property type="match status" value="1"/>
</dbReference>
<dbReference type="InterPro" id="IPR001247">
    <property type="entry name" value="ExoRNase_PH_dom1"/>
</dbReference>
<organism evidence="11 12">
    <name type="scientific">Blastochloris viridis</name>
    <name type="common">Rhodopseudomonas viridis</name>
    <dbReference type="NCBI Taxonomy" id="1079"/>
    <lineage>
        <taxon>Bacteria</taxon>
        <taxon>Pseudomonadati</taxon>
        <taxon>Pseudomonadota</taxon>
        <taxon>Alphaproteobacteria</taxon>
        <taxon>Hyphomicrobiales</taxon>
        <taxon>Blastochloridaceae</taxon>
        <taxon>Blastochloris</taxon>
    </lineage>
</organism>
<dbReference type="InterPro" id="IPR012340">
    <property type="entry name" value="NA-bd_OB-fold"/>
</dbReference>
<dbReference type="Gene3D" id="3.30.230.70">
    <property type="entry name" value="GHMP Kinase, N-terminal domain"/>
    <property type="match status" value="2"/>
</dbReference>
<evidence type="ECO:0000256" key="5">
    <source>
        <dbReference type="ARBA" id="ARBA00022723"/>
    </source>
</evidence>
<evidence type="ECO:0000259" key="10">
    <source>
        <dbReference type="PROSITE" id="PS50126"/>
    </source>
</evidence>
<dbReference type="InterPro" id="IPR027408">
    <property type="entry name" value="PNPase/RNase_PH_dom_sf"/>
</dbReference>
<dbReference type="KEGG" id="bvr:BVIR_3085"/>
<dbReference type="InterPro" id="IPR020568">
    <property type="entry name" value="Ribosomal_Su5_D2-typ_SF"/>
</dbReference>
<dbReference type="PROSITE" id="PS50126">
    <property type="entry name" value="S1"/>
    <property type="match status" value="1"/>
</dbReference>
<dbReference type="NCBIfam" id="NF008805">
    <property type="entry name" value="PRK11824.1"/>
    <property type="match status" value="1"/>
</dbReference>
<dbReference type="PIRSF" id="PIRSF005499">
    <property type="entry name" value="PNPase"/>
    <property type="match status" value="1"/>
</dbReference>
<keyword evidence="12" id="KW-1185">Reference proteome</keyword>
<dbReference type="InterPro" id="IPR004087">
    <property type="entry name" value="KH_dom"/>
</dbReference>
<dbReference type="EMBL" id="LN907867">
    <property type="protein sequence ID" value="CUU43507.1"/>
    <property type="molecule type" value="Genomic_DNA"/>
</dbReference>
<name>A0A0P0JFM7_BLAVI</name>
<feature type="region of interest" description="Disordered" evidence="9">
    <location>
        <begin position="737"/>
        <end position="766"/>
    </location>
</feature>
<dbReference type="InterPro" id="IPR003029">
    <property type="entry name" value="S1_domain"/>
</dbReference>
<dbReference type="STRING" id="1079.BVIR_3085"/>
<dbReference type="Pfam" id="PF01138">
    <property type="entry name" value="RNase_PH"/>
    <property type="match status" value="2"/>
</dbReference>
<comment type="cofactor">
    <cofactor evidence="8">
        <name>Mg(2+)</name>
        <dbReference type="ChEBI" id="CHEBI:18420"/>
    </cofactor>
</comment>
<dbReference type="Pfam" id="PF03726">
    <property type="entry name" value="PNPase"/>
    <property type="match status" value="1"/>
</dbReference>
<comment type="function">
    <text evidence="8">Involved in mRNA degradation. Catalyzes the phosphorolysis of single-stranded polyribonucleotides processively in the 3'- to 5'-direction.</text>
</comment>
<dbReference type="SUPFAM" id="SSF46915">
    <property type="entry name" value="Polynucleotide phosphorylase/guanosine pentaphosphate synthase (PNPase/GPSI), domain 3"/>
    <property type="match status" value="1"/>
</dbReference>
<dbReference type="GO" id="GO:0005829">
    <property type="term" value="C:cytosol"/>
    <property type="evidence" value="ECO:0007669"/>
    <property type="project" value="TreeGrafter"/>
</dbReference>
<keyword evidence="2 8" id="KW-0963">Cytoplasm</keyword>
<dbReference type="InterPro" id="IPR004088">
    <property type="entry name" value="KH_dom_type_1"/>
</dbReference>
<evidence type="ECO:0000256" key="7">
    <source>
        <dbReference type="ARBA" id="ARBA00022884"/>
    </source>
</evidence>
<dbReference type="SUPFAM" id="SSF54211">
    <property type="entry name" value="Ribosomal protein S5 domain 2-like"/>
    <property type="match status" value="2"/>
</dbReference>
<dbReference type="Pfam" id="PF03725">
    <property type="entry name" value="RNase_PH_C"/>
    <property type="match status" value="1"/>
</dbReference>
<dbReference type="SUPFAM" id="SSF54791">
    <property type="entry name" value="Eukaryotic type KH-domain (KH-domain type I)"/>
    <property type="match status" value="1"/>
</dbReference>
<dbReference type="SUPFAM" id="SSF55666">
    <property type="entry name" value="Ribonuclease PH domain 2-like"/>
    <property type="match status" value="2"/>
</dbReference>
<dbReference type="GO" id="GO:0003723">
    <property type="term" value="F:RNA binding"/>
    <property type="evidence" value="ECO:0007669"/>
    <property type="project" value="UniProtKB-UniRule"/>
</dbReference>
<gene>
    <name evidence="8 11" type="primary">pnp</name>
    <name evidence="11" type="ORF">BVIRIDIS_25290</name>
</gene>
<dbReference type="FunFam" id="3.30.230.70:FF:000002">
    <property type="entry name" value="Polyribonucleotide nucleotidyltransferase"/>
    <property type="match status" value="1"/>
</dbReference>
<reference evidence="12" key="1">
    <citation type="journal article" date="2016" name="Genome Announc.">
        <title>Revised genome sequence of the purple photosynthetic bacterium Blastochloris viridis.</title>
        <authorList>
            <person name="Liu L.N."/>
            <person name="Faulkner M."/>
            <person name="Liu X."/>
            <person name="Huang F."/>
            <person name="Darby A.C."/>
            <person name="Hall N."/>
        </authorList>
    </citation>
    <scope>NUCLEOTIDE SEQUENCE [LARGE SCALE GENOMIC DNA]</scope>
    <source>
        <strain evidence="12">ATCC 19567 / DSM 133 / F</strain>
    </source>
</reference>
<keyword evidence="5 8" id="KW-0479">Metal-binding</keyword>
<protein>
    <recommendedName>
        <fullName evidence="8">Polyribonucleotide nucleotidyltransferase</fullName>
        <ecNumber evidence="8">2.7.7.8</ecNumber>
    </recommendedName>
    <alternativeName>
        <fullName evidence="8">Polynucleotide phosphorylase</fullName>
        <shortName evidence="8">PNPase</shortName>
    </alternativeName>
</protein>
<dbReference type="FunFam" id="2.40.50.140:FF:000107">
    <property type="entry name" value="Polyribonucleotide nucleotidyltransferase"/>
    <property type="match status" value="1"/>
</dbReference>
<feature type="domain" description="S1 motif" evidence="10">
    <location>
        <begin position="664"/>
        <end position="732"/>
    </location>
</feature>
<dbReference type="PATRIC" id="fig|1079.6.peg.3246"/>
<evidence type="ECO:0000313" key="12">
    <source>
        <dbReference type="Proteomes" id="UP000065734"/>
    </source>
</evidence>
<dbReference type="PROSITE" id="PS50084">
    <property type="entry name" value="KH_TYPE_1"/>
    <property type="match status" value="1"/>
</dbReference>
<keyword evidence="3 8" id="KW-0808">Transferase</keyword>
<evidence type="ECO:0000256" key="1">
    <source>
        <dbReference type="ARBA" id="ARBA00007404"/>
    </source>
</evidence>
<evidence type="ECO:0000313" key="11">
    <source>
        <dbReference type="EMBL" id="CUU43507.1"/>
    </source>
</evidence>
<dbReference type="FunFam" id="3.30.1370.10:FF:000001">
    <property type="entry name" value="Polyribonucleotide nucleotidyltransferase"/>
    <property type="match status" value="1"/>
</dbReference>
<dbReference type="Pfam" id="PF00575">
    <property type="entry name" value="S1"/>
    <property type="match status" value="1"/>
</dbReference>
<dbReference type="NCBIfam" id="TIGR03591">
    <property type="entry name" value="polynuc_phos"/>
    <property type="match status" value="1"/>
</dbReference>
<dbReference type="InterPro" id="IPR036612">
    <property type="entry name" value="KH_dom_type_1_sf"/>
</dbReference>
<dbReference type="EC" id="2.7.7.8" evidence="8"/>
<dbReference type="InterPro" id="IPR015848">
    <property type="entry name" value="PNPase_PH_RNA-bd_bac/org-type"/>
</dbReference>
<dbReference type="Gene3D" id="2.40.50.140">
    <property type="entry name" value="Nucleic acid-binding proteins"/>
    <property type="match status" value="1"/>
</dbReference>
<dbReference type="GO" id="GO:0006396">
    <property type="term" value="P:RNA processing"/>
    <property type="evidence" value="ECO:0007669"/>
    <property type="project" value="InterPro"/>
</dbReference>
<keyword evidence="7 8" id="KW-0694">RNA-binding</keyword>
<dbReference type="CDD" id="cd11364">
    <property type="entry name" value="RNase_PH_PNPase_2"/>
    <property type="match status" value="1"/>
</dbReference>
<dbReference type="SMART" id="SM00316">
    <property type="entry name" value="S1"/>
    <property type="match status" value="1"/>
</dbReference>
<dbReference type="CDD" id="cd11363">
    <property type="entry name" value="RNase_PH_PNPase_1"/>
    <property type="match status" value="1"/>
</dbReference>
<dbReference type="GO" id="GO:0000175">
    <property type="term" value="F:3'-5'-RNA exonuclease activity"/>
    <property type="evidence" value="ECO:0007669"/>
    <property type="project" value="TreeGrafter"/>
</dbReference>
<dbReference type="CDD" id="cd04472">
    <property type="entry name" value="S1_PNPase"/>
    <property type="match status" value="1"/>
</dbReference>
<dbReference type="FunFam" id="3.30.230.70:FF:000001">
    <property type="entry name" value="Polyribonucleotide nucleotidyltransferase"/>
    <property type="match status" value="1"/>
</dbReference>
<dbReference type="Pfam" id="PF00013">
    <property type="entry name" value="KH_1"/>
    <property type="match status" value="1"/>
</dbReference>
<feature type="compositionally biased region" description="Basic and acidic residues" evidence="9">
    <location>
        <begin position="742"/>
        <end position="757"/>
    </location>
</feature>
<dbReference type="InterPro" id="IPR012162">
    <property type="entry name" value="PNPase"/>
</dbReference>
<dbReference type="HAMAP" id="MF_01595">
    <property type="entry name" value="PNPase"/>
    <property type="match status" value="1"/>
</dbReference>
<evidence type="ECO:0000256" key="4">
    <source>
        <dbReference type="ARBA" id="ARBA00022695"/>
    </source>
</evidence>